<proteinExistence type="predicted"/>
<accession>A0A6M3JJP9</accession>
<gene>
    <name evidence="2" type="ORF">MM415A04828_0010</name>
    <name evidence="1" type="ORF">MM415B01209_0014</name>
</gene>
<dbReference type="EMBL" id="MT141692">
    <property type="protein sequence ID" value="QJA69282.1"/>
    <property type="molecule type" value="Genomic_DNA"/>
</dbReference>
<reference evidence="2" key="1">
    <citation type="submission" date="2020-03" db="EMBL/GenBank/DDBJ databases">
        <title>The deep terrestrial virosphere.</title>
        <authorList>
            <person name="Holmfeldt K."/>
            <person name="Nilsson E."/>
            <person name="Simone D."/>
            <person name="Lopez-Fernandez M."/>
            <person name="Wu X."/>
            <person name="de Brujin I."/>
            <person name="Lundin D."/>
            <person name="Andersson A."/>
            <person name="Bertilsson S."/>
            <person name="Dopson M."/>
        </authorList>
    </citation>
    <scope>NUCLEOTIDE SEQUENCE</scope>
    <source>
        <strain evidence="2">MM415A04828</strain>
        <strain evidence="1">MM415B01209</strain>
    </source>
</reference>
<dbReference type="EMBL" id="MT141392">
    <property type="protein sequence ID" value="QJA60015.1"/>
    <property type="molecule type" value="Genomic_DNA"/>
</dbReference>
<sequence>MSDCDAVFLFGSGGWAAFNAHLRAALAQPESERPVADEPTWCYIHQHHKWCEHNGGVMGPTGYEAPICAAPAQPEGER</sequence>
<evidence type="ECO:0000313" key="2">
    <source>
        <dbReference type="EMBL" id="QJA69282.1"/>
    </source>
</evidence>
<evidence type="ECO:0000313" key="1">
    <source>
        <dbReference type="EMBL" id="QJA60015.1"/>
    </source>
</evidence>
<organism evidence="2">
    <name type="scientific">viral metagenome</name>
    <dbReference type="NCBI Taxonomy" id="1070528"/>
    <lineage>
        <taxon>unclassified sequences</taxon>
        <taxon>metagenomes</taxon>
        <taxon>organismal metagenomes</taxon>
    </lineage>
</organism>
<dbReference type="AlphaFoldDB" id="A0A6M3JJP9"/>
<name>A0A6M3JJP9_9ZZZZ</name>
<protein>
    <submittedName>
        <fullName evidence="2">Uncharacterized protein</fullName>
    </submittedName>
</protein>